<evidence type="ECO:0000313" key="2">
    <source>
        <dbReference type="EMBL" id="MBR8644218.1"/>
    </source>
</evidence>
<reference evidence="2" key="1">
    <citation type="submission" date="2021-04" db="EMBL/GenBank/DDBJ databases">
        <title>Whole genome sequencing of Enterococci isolates from hospitalized patients.</title>
        <authorList>
            <person name="Ogoti B.M."/>
            <person name="Onyambu F.G."/>
        </authorList>
    </citation>
    <scope>NUCLEOTIDE SEQUENCE</scope>
    <source>
        <strain evidence="2">242</strain>
    </source>
</reference>
<protein>
    <submittedName>
        <fullName evidence="2">Uncharacterized protein</fullName>
    </submittedName>
</protein>
<evidence type="ECO:0000313" key="3">
    <source>
        <dbReference type="Proteomes" id="UP000680045"/>
    </source>
</evidence>
<evidence type="ECO:0000256" key="1">
    <source>
        <dbReference type="SAM" id="Phobius"/>
    </source>
</evidence>
<gene>
    <name evidence="2" type="ORF">KEH51_05015</name>
</gene>
<organism evidence="2 3">
    <name type="scientific">Peribacillus frigoritolerans</name>
    <dbReference type="NCBI Taxonomy" id="450367"/>
    <lineage>
        <taxon>Bacteria</taxon>
        <taxon>Bacillati</taxon>
        <taxon>Bacillota</taxon>
        <taxon>Bacilli</taxon>
        <taxon>Bacillales</taxon>
        <taxon>Bacillaceae</taxon>
        <taxon>Peribacillus</taxon>
    </lineage>
</organism>
<feature type="transmembrane region" description="Helical" evidence="1">
    <location>
        <begin position="9"/>
        <end position="27"/>
    </location>
</feature>
<proteinExistence type="predicted"/>
<accession>A0A941FG82</accession>
<keyword evidence="1" id="KW-1133">Transmembrane helix</keyword>
<dbReference type="EMBL" id="JAGTPW010000006">
    <property type="protein sequence ID" value="MBR8644218.1"/>
    <property type="molecule type" value="Genomic_DNA"/>
</dbReference>
<keyword evidence="1" id="KW-0812">Transmembrane</keyword>
<name>A0A941FG82_9BACI</name>
<comment type="caution">
    <text evidence="2">The sequence shown here is derived from an EMBL/GenBank/DDBJ whole genome shotgun (WGS) entry which is preliminary data.</text>
</comment>
<sequence length="89" mass="10345">MGQMKRNKYLKVIIPLAFIVICVYWYYSSIVISGTSENGMWKVTYSKNTDQSEPTGWEGRLKQRNDDNVMVKAIVVKKMIKFYTVSIVL</sequence>
<dbReference type="Proteomes" id="UP000680045">
    <property type="component" value="Unassembled WGS sequence"/>
</dbReference>
<keyword evidence="1" id="KW-0472">Membrane</keyword>
<dbReference type="AlphaFoldDB" id="A0A941FG82"/>